<feature type="non-terminal residue" evidence="4">
    <location>
        <position position="1"/>
    </location>
</feature>
<dbReference type="PANTHER" id="PTHR43775:SF37">
    <property type="entry name" value="SI:DKEY-61P9.11"/>
    <property type="match status" value="1"/>
</dbReference>
<evidence type="ECO:0000256" key="2">
    <source>
        <dbReference type="ARBA" id="ARBA00022553"/>
    </source>
</evidence>
<dbReference type="InterPro" id="IPR009081">
    <property type="entry name" value="PP-bd_ACP"/>
</dbReference>
<evidence type="ECO:0000313" key="4">
    <source>
        <dbReference type="EMBL" id="MFD1047718.1"/>
    </source>
</evidence>
<dbReference type="InterPro" id="IPR050091">
    <property type="entry name" value="PKS_NRPS_Biosynth_Enz"/>
</dbReference>
<evidence type="ECO:0000313" key="5">
    <source>
        <dbReference type="Proteomes" id="UP001597045"/>
    </source>
</evidence>
<organism evidence="4 5">
    <name type="scientific">Kibdelosporangium lantanae</name>
    <dbReference type="NCBI Taxonomy" id="1497396"/>
    <lineage>
        <taxon>Bacteria</taxon>
        <taxon>Bacillati</taxon>
        <taxon>Actinomycetota</taxon>
        <taxon>Actinomycetes</taxon>
        <taxon>Pseudonocardiales</taxon>
        <taxon>Pseudonocardiaceae</taxon>
        <taxon>Kibdelosporangium</taxon>
    </lineage>
</organism>
<dbReference type="EMBL" id="JBHTIS010001216">
    <property type="protein sequence ID" value="MFD1047718.1"/>
    <property type="molecule type" value="Genomic_DNA"/>
</dbReference>
<dbReference type="SMART" id="SM00823">
    <property type="entry name" value="PKS_PP"/>
    <property type="match status" value="1"/>
</dbReference>
<gene>
    <name evidence="4" type="ORF">ACFQ1S_20355</name>
</gene>
<protein>
    <submittedName>
        <fullName evidence="4">Acyl carrier protein</fullName>
    </submittedName>
</protein>
<sequence length="92" mass="9726">GAQRLAAVETITRECVAVVARMPAAGIDPDMPLRSLGINSLMALELRNELEGRFEVALSTTVILNHPTVRELAPLVAHHAGIPLADPPAGKN</sequence>
<comment type="caution">
    <text evidence="4">The sequence shown here is derived from an EMBL/GenBank/DDBJ whole genome shotgun (WGS) entry which is preliminary data.</text>
</comment>
<proteinExistence type="predicted"/>
<keyword evidence="5" id="KW-1185">Reference proteome</keyword>
<dbReference type="InterPro" id="IPR006162">
    <property type="entry name" value="Ppantetheine_attach_site"/>
</dbReference>
<name>A0ABW3MAS0_9PSEU</name>
<keyword evidence="1" id="KW-0596">Phosphopantetheine</keyword>
<dbReference type="PROSITE" id="PS00012">
    <property type="entry name" value="PHOSPHOPANTETHEINE"/>
    <property type="match status" value="1"/>
</dbReference>
<feature type="domain" description="Carrier" evidence="3">
    <location>
        <begin position="6"/>
        <end position="80"/>
    </location>
</feature>
<dbReference type="PANTHER" id="PTHR43775">
    <property type="entry name" value="FATTY ACID SYNTHASE"/>
    <property type="match status" value="1"/>
</dbReference>
<dbReference type="Gene3D" id="1.10.1200.10">
    <property type="entry name" value="ACP-like"/>
    <property type="match status" value="1"/>
</dbReference>
<dbReference type="PROSITE" id="PS50075">
    <property type="entry name" value="CARRIER"/>
    <property type="match status" value="1"/>
</dbReference>
<dbReference type="InterPro" id="IPR036736">
    <property type="entry name" value="ACP-like_sf"/>
</dbReference>
<dbReference type="InterPro" id="IPR020806">
    <property type="entry name" value="PKS_PP-bd"/>
</dbReference>
<evidence type="ECO:0000259" key="3">
    <source>
        <dbReference type="PROSITE" id="PS50075"/>
    </source>
</evidence>
<dbReference type="SUPFAM" id="SSF47336">
    <property type="entry name" value="ACP-like"/>
    <property type="match status" value="1"/>
</dbReference>
<evidence type="ECO:0000256" key="1">
    <source>
        <dbReference type="ARBA" id="ARBA00022450"/>
    </source>
</evidence>
<reference evidence="5" key="1">
    <citation type="journal article" date="2019" name="Int. J. Syst. Evol. Microbiol.">
        <title>The Global Catalogue of Microorganisms (GCM) 10K type strain sequencing project: providing services to taxonomists for standard genome sequencing and annotation.</title>
        <authorList>
            <consortium name="The Broad Institute Genomics Platform"/>
            <consortium name="The Broad Institute Genome Sequencing Center for Infectious Disease"/>
            <person name="Wu L."/>
            <person name="Ma J."/>
        </authorList>
    </citation>
    <scope>NUCLEOTIDE SEQUENCE [LARGE SCALE GENOMIC DNA]</scope>
    <source>
        <strain evidence="5">JCM 31486</strain>
    </source>
</reference>
<accession>A0ABW3MAS0</accession>
<dbReference type="Proteomes" id="UP001597045">
    <property type="component" value="Unassembled WGS sequence"/>
</dbReference>
<dbReference type="Pfam" id="PF00550">
    <property type="entry name" value="PP-binding"/>
    <property type="match status" value="1"/>
</dbReference>
<keyword evidence="2" id="KW-0597">Phosphoprotein</keyword>